<evidence type="ECO:0000313" key="2">
    <source>
        <dbReference type="WBParaSite" id="ES5_v2.g6942.t1"/>
    </source>
</evidence>
<dbReference type="WBParaSite" id="ES5_v2.g6942.t1">
    <property type="protein sequence ID" value="ES5_v2.g6942.t1"/>
    <property type="gene ID" value="ES5_v2.g6942"/>
</dbReference>
<name>A0AC34GQR9_9BILA</name>
<sequence length="2207" mass="249213">MFRKRKHDKLQKAVETIKSLLQESPKPIAKEELLAAIDILFIASGSSKSSLQIQADQTLNKAFRVLWLKGQVQKVITLILNELSQSQERTWKSVAVAYNKLVYYVQFSRASKNEAYALFYINSVAVVIKRPEDGIQTTISKTFAPTMKHLGPFISDKVEDKVFELFENAVKNLELSGTPGRVASLMVLQILKMLLSPSNELIVAALEALEVLFALPSSILNFIPSELPTSSGPGSEYGSPTPMRTPRRLSKGAIADQISQWELLGSPWGSVNDISMEEPSYQAQGDTSAADSADTRSMTGSLNDTRSETAETSQMFSDPLINATQASDTISLLDASIEETDNSIEMLWYEAQSLTFPVFSAAIISRRFLLTNKRPGYDDNSRISHKFMAFKSLVSIFDSNPFVSTNIIEIAGNIKIWHEVFEFISHSDDKLATAAFEFYIVFQNALHLRGQNTKFSRLSGYLHIMLNGVNPMKIKGTLDALKNTINYLILDDHSIIQLFSHEDHRVQQAAALAFSDFVKNSVFGNRSLFSNQNIQMLDYHNLINIEEKHKIEKLPNRQLQQNICHALKILSDQCLKIDSQSADSLITYVHGIEALITNHNLTVLLDFWFSNPSLASFQNSLILNLIEVSSSNITVDNLVTILNVLSYLLETKEIAEAKTTEQSKLVSKTKVKLEMRVILVFLRVINLYYTVYVENKAKQNAPSATALFIPESPSKQDESRTNDISYLVGTGVHQMKGANYNDSPALKSLESTIQGSYKNFMETLDIEIQNRFLSPLIACLNGLERILPKFAFQDANIFLDELLLYINRLMPFVVAPATGVLSELLKVLFGRNLSVAALPQKPHQLSHSLSFSHKDLICKSFEDFAYFLTKLSSPGYVEEGVLNHFSIIYCRTQAKQQRVSFETVTDVLRRFEKASAYLVSHAFSSNDNQTRCKIIDFLCILLLEGVEYRMADPKRKVYDFVMAAMTSPTPDVLPILPHLLNFLVVLSMVDPTFVKPQELEKAAVTVCAKISDEKIEYGFPCIGLVLLYNVSLNAKSITLIQKLLTANFQKWLFTNPVKTLQLWALLLCCSKKDKDKSLYDEVSNLFVEGYFNFHKHPANINCEWSVEATLWATNAFFACSSHTFTPIDQFYHFLKDINEIKSQTAFIGCIPVLSLISQLDEQRMLLRLECLVDDPVSSLCRSIGQCWIYLVNAFCQSKSNTAANVQNLQGHIILMSKLLLYYMKAQNQIGIKLKDYLLNSIEFNILTEHKESFTNALPYIIFVLAEAGYSEISTFDFLFPMFRNNLILCQEFNIELSDNLKSLQERILPHSSHEQCVIIRNILSKQNLHPFLPVKEGTLVSYFSQIAKNAKVLDEIKELAQPSLLLSSEDFVTLLSYIPHNYHELFVQECLKHLENLACEAIGVQYISSNREHIEKVQTILENLFAVLQSPNLFNATFDLHIIFDGIYKIAKSPFVLNINKFTKIEEFFVNNFVEPLIEYSVSNKQLPEIYFTAMTSFFSMENVLETFTPDYDCLELLGPFLALLVKNIEKLLGKQEPAINKDWNVQISTVSKSEMYKEDIIDLFNSIQKISMFIQLPDFIALSSSAAIESSLKALCRLPLLSSMFVIPEVALRQSWSLKIDARSDRIFVPLVNIYILEDPTVLKDFSFRTLWLGWINRCQFENYCTSLFGVLSTTPVGNELQGAVSEENLYRSINSVSIAVETISNLLIQSLLYPYPGNPVSSIYPTKHRESLDHRPFLESKRGRQASVAKCQLFQKFLPSIAFKENFEKTTDATIYGIGQSSLLYLWSIAGVLEHGNGGEASEKVAMTPSVSDYMLKQSTDLDTASTLRALLDNFDHWFAKKKMPMTLKIAVLKSLLILTDLFDDIKNYQKIYYEMHDHLNTITTADTVFDGLAIFLLLKCAAVLGTDSIRNDDIQNINKFIDSVVVRGIQSNNIVVRQYTLQGMLYLLQSYLLDDLPASLAVVKELVLEELLKLSLTSDVVTTGDFIPLHYEQVLWSSSFRLLEEAVSLDDNNKTNFLNLVCKLYSDPRLSSFQKRLLTSGIESLIIHSSTYNEQLLPTILDLFNQENGNAEKSKIVDFNRLINLIAAFSTQPIAYELANIISYILTTTTQIPSLIENITMLITVPGHKPNSSSPLLQPFDLAALQIFCRSLIACTQKSHLTFVDLLLKQVSPRLAMILDDDYAAFLISLILISGVQKDNAALW</sequence>
<accession>A0AC34GQR9</accession>
<reference evidence="2" key="1">
    <citation type="submission" date="2022-11" db="UniProtKB">
        <authorList>
            <consortium name="WormBaseParasite"/>
        </authorList>
    </citation>
    <scope>IDENTIFICATION</scope>
</reference>
<dbReference type="Proteomes" id="UP000887579">
    <property type="component" value="Unplaced"/>
</dbReference>
<evidence type="ECO:0000313" key="1">
    <source>
        <dbReference type="Proteomes" id="UP000887579"/>
    </source>
</evidence>
<organism evidence="1 2">
    <name type="scientific">Panagrolaimus sp. ES5</name>
    <dbReference type="NCBI Taxonomy" id="591445"/>
    <lineage>
        <taxon>Eukaryota</taxon>
        <taxon>Metazoa</taxon>
        <taxon>Ecdysozoa</taxon>
        <taxon>Nematoda</taxon>
        <taxon>Chromadorea</taxon>
        <taxon>Rhabditida</taxon>
        <taxon>Tylenchina</taxon>
        <taxon>Panagrolaimomorpha</taxon>
        <taxon>Panagrolaimoidea</taxon>
        <taxon>Panagrolaimidae</taxon>
        <taxon>Panagrolaimus</taxon>
    </lineage>
</organism>
<proteinExistence type="predicted"/>
<protein>
    <submittedName>
        <fullName evidence="2">Huntingtin</fullName>
    </submittedName>
</protein>